<feature type="region of interest" description="Disordered" evidence="1">
    <location>
        <begin position="373"/>
        <end position="396"/>
    </location>
</feature>
<comment type="caution">
    <text evidence="3">The sequence shown here is derived from an EMBL/GenBank/DDBJ whole genome shotgun (WGS) entry which is preliminary data.</text>
</comment>
<feature type="chain" id="PRO_5030729773" evidence="2">
    <location>
        <begin position="20"/>
        <end position="396"/>
    </location>
</feature>
<evidence type="ECO:0000256" key="2">
    <source>
        <dbReference type="SAM" id="SignalP"/>
    </source>
</evidence>
<dbReference type="GO" id="GO:0003824">
    <property type="term" value="F:catalytic activity"/>
    <property type="evidence" value="ECO:0007669"/>
    <property type="project" value="InterPro"/>
</dbReference>
<keyword evidence="2" id="KW-0732">Signal</keyword>
<feature type="signal peptide" evidence="2">
    <location>
        <begin position="1"/>
        <end position="19"/>
    </location>
</feature>
<dbReference type="PANTHER" id="PTHR38643:SF1">
    <property type="entry name" value="PURINE NUCLEOSIDE PERMEASE C285.05-RELATED"/>
    <property type="match status" value="1"/>
</dbReference>
<accession>A0A7Y9NKN7</accession>
<dbReference type="AlphaFoldDB" id="A0A7Y9NKN7"/>
<organism evidence="3 4">
    <name type="scientific">Tunturiibacter lichenicola</name>
    <dbReference type="NCBI Taxonomy" id="2051959"/>
    <lineage>
        <taxon>Bacteria</taxon>
        <taxon>Pseudomonadati</taxon>
        <taxon>Acidobacteriota</taxon>
        <taxon>Terriglobia</taxon>
        <taxon>Terriglobales</taxon>
        <taxon>Acidobacteriaceae</taxon>
        <taxon>Tunturiibacter</taxon>
    </lineage>
</organism>
<dbReference type="PROSITE" id="PS51257">
    <property type="entry name" value="PROKAR_LIPOPROTEIN"/>
    <property type="match status" value="1"/>
</dbReference>
<dbReference type="Pfam" id="PF06516">
    <property type="entry name" value="NUP"/>
    <property type="match status" value="1"/>
</dbReference>
<evidence type="ECO:0000313" key="4">
    <source>
        <dbReference type="Proteomes" id="UP000534186"/>
    </source>
</evidence>
<evidence type="ECO:0000256" key="1">
    <source>
        <dbReference type="SAM" id="MobiDB-lite"/>
    </source>
</evidence>
<protein>
    <submittedName>
        <fullName evidence="3">Purine nucleoside permease</fullName>
    </submittedName>
</protein>
<dbReference type="EMBL" id="JACCCV010000001">
    <property type="protein sequence ID" value="NYF50927.1"/>
    <property type="molecule type" value="Genomic_DNA"/>
</dbReference>
<gene>
    <name evidence="3" type="ORF">HDF12_001292</name>
</gene>
<dbReference type="InterPro" id="IPR035994">
    <property type="entry name" value="Nucleoside_phosphorylase_sf"/>
</dbReference>
<dbReference type="GO" id="GO:0009116">
    <property type="term" value="P:nucleoside metabolic process"/>
    <property type="evidence" value="ECO:0007669"/>
    <property type="project" value="InterPro"/>
</dbReference>
<dbReference type="PIRSF" id="PIRSF013171">
    <property type="entry name" value="Pur_nuclsid_perm"/>
    <property type="match status" value="1"/>
</dbReference>
<proteinExistence type="predicted"/>
<dbReference type="Gene3D" id="3.40.50.1580">
    <property type="entry name" value="Nucleoside phosphorylase domain"/>
    <property type="match status" value="1"/>
</dbReference>
<dbReference type="InterPro" id="IPR009486">
    <property type="entry name" value="Pur_nuclsid_perm"/>
</dbReference>
<dbReference type="Proteomes" id="UP000534186">
    <property type="component" value="Unassembled WGS sequence"/>
</dbReference>
<name>A0A7Y9NKN7_9BACT</name>
<dbReference type="PANTHER" id="PTHR38643">
    <property type="entry name" value="PURINE NUCLEOSIDE PERMEASE C285.05-RELATED"/>
    <property type="match status" value="1"/>
</dbReference>
<dbReference type="GO" id="GO:0055085">
    <property type="term" value="P:transmembrane transport"/>
    <property type="evidence" value="ECO:0007669"/>
    <property type="project" value="InterPro"/>
</dbReference>
<evidence type="ECO:0000313" key="3">
    <source>
        <dbReference type="EMBL" id="NYF50927.1"/>
    </source>
</evidence>
<sequence length="396" mass="43183">MRLFFMLLVLAVSSVAASACCPAPVATISSADRHLTDLTGAPEKVSKAIEIKVVVINMFEVGADTGDAPGEYQYWVEREHLDTVIPFSAGYHDLRLNEKNGILGVLTGVGTARTAATIMALGLDPRFDLTHAYFLVAGIGGIDPSMGSLGSAVWSDYIVDGDLAHEIDAREIPKDWSTGYVPLGKSTPYEQPRAARFGDDGNIYRLNTSLVDWAFALTKDTPLPDTPAIAARRQQYAEEAAHRPPFVLRGDNLSASTFWHGKLLNQWARDWVKYQTDGHGTYAICGMEDTGTMQSLTWLAHAHRLDINRVLVLRTASNFDQQRPGITAAESLGETKVRQYSAYLPALDAAYRVGHLVVDDLIANWPQARDHIPSALPGKIGSGAHPEDPHSLPTPR</sequence>
<reference evidence="3 4" key="1">
    <citation type="submission" date="2020-07" db="EMBL/GenBank/DDBJ databases">
        <title>Genomic Encyclopedia of Type Strains, Phase IV (KMG-V): Genome sequencing to study the core and pangenomes of soil and plant-associated prokaryotes.</title>
        <authorList>
            <person name="Whitman W."/>
        </authorList>
    </citation>
    <scope>NUCLEOTIDE SEQUENCE [LARGE SCALE GENOMIC DNA]</scope>
    <source>
        <strain evidence="3 4">M8UP30</strain>
    </source>
</reference>